<sequence length="161" mass="17240">MQCKEAAQATAQAPGTAPGAAQPDADKTVLQSAVNQISEMAALSWSVSERYAEQIKLSGQTAKAELKLTGRSLTVAAGLIVCLGAGMVLMWFSLLLALGYVIFHFSGSVLLSSAVLMVLQLAVLYWCWRSLDYVLSQVGFGETWRQLKRLLLKAEGASDAD</sequence>
<evidence type="ECO:0000256" key="1">
    <source>
        <dbReference type="SAM" id="Phobius"/>
    </source>
</evidence>
<evidence type="ECO:0000313" key="3">
    <source>
        <dbReference type="Proteomes" id="UP001501169"/>
    </source>
</evidence>
<evidence type="ECO:0008006" key="4">
    <source>
        <dbReference type="Google" id="ProtNLM"/>
    </source>
</evidence>
<dbReference type="Proteomes" id="UP001501169">
    <property type="component" value="Unassembled WGS sequence"/>
</dbReference>
<keyword evidence="1" id="KW-0472">Membrane</keyword>
<keyword evidence="3" id="KW-1185">Reference proteome</keyword>
<dbReference type="RefSeq" id="WP_134051687.1">
    <property type="nucleotide sequence ID" value="NZ_BAAAEO010000003.1"/>
</dbReference>
<reference evidence="3" key="1">
    <citation type="journal article" date="2019" name="Int. J. Syst. Evol. Microbiol.">
        <title>The Global Catalogue of Microorganisms (GCM) 10K type strain sequencing project: providing services to taxonomists for standard genome sequencing and annotation.</title>
        <authorList>
            <consortium name="The Broad Institute Genomics Platform"/>
            <consortium name="The Broad Institute Genome Sequencing Center for Infectious Disease"/>
            <person name="Wu L."/>
            <person name="Ma J."/>
        </authorList>
    </citation>
    <scope>NUCLEOTIDE SEQUENCE [LARGE SCALE GENOMIC DNA]</scope>
    <source>
        <strain evidence="3">JCM 14331</strain>
    </source>
</reference>
<dbReference type="EMBL" id="BAAAEO010000003">
    <property type="protein sequence ID" value="GAA0552295.1"/>
    <property type="molecule type" value="Genomic_DNA"/>
</dbReference>
<comment type="caution">
    <text evidence="2">The sequence shown here is derived from an EMBL/GenBank/DDBJ whole genome shotgun (WGS) entry which is preliminary data.</text>
</comment>
<gene>
    <name evidence="2" type="ORF">GCM10009098_19970</name>
</gene>
<keyword evidence="1" id="KW-0812">Transmembrane</keyword>
<proteinExistence type="predicted"/>
<feature type="transmembrane region" description="Helical" evidence="1">
    <location>
        <begin position="109"/>
        <end position="128"/>
    </location>
</feature>
<keyword evidence="1" id="KW-1133">Transmembrane helix</keyword>
<feature type="transmembrane region" description="Helical" evidence="1">
    <location>
        <begin position="73"/>
        <end position="103"/>
    </location>
</feature>
<accession>A0ABP3NT81</accession>
<protein>
    <recommendedName>
        <fullName evidence="4">Phage holin family protein</fullName>
    </recommendedName>
</protein>
<name>A0ABP3NT81_9GAMM</name>
<evidence type="ECO:0000313" key="2">
    <source>
        <dbReference type="EMBL" id="GAA0552295.1"/>
    </source>
</evidence>
<organism evidence="2 3">
    <name type="scientific">Rheinheimera aquimaris</name>
    <dbReference type="NCBI Taxonomy" id="412437"/>
    <lineage>
        <taxon>Bacteria</taxon>
        <taxon>Pseudomonadati</taxon>
        <taxon>Pseudomonadota</taxon>
        <taxon>Gammaproteobacteria</taxon>
        <taxon>Chromatiales</taxon>
        <taxon>Chromatiaceae</taxon>
        <taxon>Rheinheimera</taxon>
    </lineage>
</organism>